<name>A0AB38D148_9MYCO</name>
<sequence length="98" mass="10734">MGKTTNVIHHNGQTYTRTGRRYSHAVVTVTSATETHTGNPYPALVQWASSLELAQRNAGQIAGRRDRARSGTLRGGWGKEWHAGITDIDVVPVEHEEG</sequence>
<dbReference type="RefSeq" id="WP_074293022.1">
    <property type="nucleotide sequence ID" value="NZ_FRZT01000017.1"/>
</dbReference>
<dbReference type="EMBL" id="FSHM01000004">
    <property type="protein sequence ID" value="SIB24274.1"/>
    <property type="molecule type" value="Genomic_DNA"/>
</dbReference>
<evidence type="ECO:0000313" key="2">
    <source>
        <dbReference type="Proteomes" id="UP000185210"/>
    </source>
</evidence>
<protein>
    <submittedName>
        <fullName evidence="1">Uncharacterized protein</fullName>
    </submittedName>
</protein>
<dbReference type="AlphaFoldDB" id="A0AB38D148"/>
<organism evidence="1 2">
    <name type="scientific">Mycobacteroides abscessus subsp. abscessus</name>
    <dbReference type="NCBI Taxonomy" id="1185650"/>
    <lineage>
        <taxon>Bacteria</taxon>
        <taxon>Bacillati</taxon>
        <taxon>Actinomycetota</taxon>
        <taxon>Actinomycetes</taxon>
        <taxon>Mycobacteriales</taxon>
        <taxon>Mycobacteriaceae</taxon>
        <taxon>Mycobacteroides</taxon>
        <taxon>Mycobacteroides abscessus</taxon>
    </lineage>
</organism>
<comment type="caution">
    <text evidence="1">The sequence shown here is derived from an EMBL/GenBank/DDBJ whole genome shotgun (WGS) entry which is preliminary data.</text>
</comment>
<proteinExistence type="predicted"/>
<reference evidence="1 2" key="1">
    <citation type="submission" date="2016-11" db="EMBL/GenBank/DDBJ databases">
        <authorList>
            <consortium name="Pathogen Informatics"/>
        </authorList>
    </citation>
    <scope>NUCLEOTIDE SEQUENCE [LARGE SCALE GENOMIC DNA]</scope>
    <source>
        <strain evidence="1 2">104</strain>
    </source>
</reference>
<dbReference type="Proteomes" id="UP000185210">
    <property type="component" value="Unassembled WGS sequence"/>
</dbReference>
<evidence type="ECO:0000313" key="1">
    <source>
        <dbReference type="EMBL" id="SIB24274.1"/>
    </source>
</evidence>
<accession>A0AB38D148</accession>
<gene>
    <name evidence="1" type="ORF">SAMEA2070301_03364</name>
</gene>